<feature type="binding site" evidence="14">
    <location>
        <position position="136"/>
    </location>
    <ligand>
        <name>sn-glycerol 3-phosphate</name>
        <dbReference type="ChEBI" id="CHEBI:57597"/>
    </ligand>
</feature>
<keyword evidence="6 14" id="KW-0520">NAD</keyword>
<feature type="binding site" evidence="14">
    <location>
        <position position="138"/>
    </location>
    <ligand>
        <name>NADPH</name>
        <dbReference type="ChEBI" id="CHEBI:57783"/>
    </ligand>
</feature>
<dbReference type="HAMAP" id="MF_00394">
    <property type="entry name" value="NAD_Glyc3P_dehydrog"/>
    <property type="match status" value="1"/>
</dbReference>
<dbReference type="GO" id="GO:0046168">
    <property type="term" value="P:glycerol-3-phosphate catabolic process"/>
    <property type="evidence" value="ECO:0007669"/>
    <property type="project" value="InterPro"/>
</dbReference>
<evidence type="ECO:0000256" key="12">
    <source>
        <dbReference type="ARBA" id="ARBA00069372"/>
    </source>
</evidence>
<keyword evidence="14" id="KW-0963">Cytoplasm</keyword>
<feature type="binding site" evidence="14">
    <location>
        <position position="253"/>
    </location>
    <ligand>
        <name>NADPH</name>
        <dbReference type="ChEBI" id="CHEBI:57783"/>
    </ligand>
</feature>
<feature type="binding site" evidence="14">
    <location>
        <position position="253"/>
    </location>
    <ligand>
        <name>sn-glycerol 3-phosphate</name>
        <dbReference type="ChEBI" id="CHEBI:57597"/>
    </ligand>
</feature>
<feature type="binding site" evidence="14">
    <location>
        <position position="189"/>
    </location>
    <ligand>
        <name>sn-glycerol 3-phosphate</name>
        <dbReference type="ChEBI" id="CHEBI:57597"/>
    </ligand>
</feature>
<comment type="caution">
    <text evidence="14">Lacks conserved residue(s) required for the propagation of feature annotation.</text>
</comment>
<dbReference type="GO" id="GO:0047952">
    <property type="term" value="F:glycerol-3-phosphate dehydrogenase [NAD(P)+] activity"/>
    <property type="evidence" value="ECO:0007669"/>
    <property type="project" value="UniProtKB-UniRule"/>
</dbReference>
<feature type="binding site" evidence="17">
    <location>
        <position position="138"/>
    </location>
    <ligand>
        <name>NAD(+)</name>
        <dbReference type="ChEBI" id="CHEBI:57540"/>
    </ligand>
</feature>
<gene>
    <name evidence="14" type="primary">gpsA</name>
    <name evidence="21" type="ORF">FHS48_001205</name>
</gene>
<feature type="binding site" evidence="14">
    <location>
        <position position="49"/>
    </location>
    <ligand>
        <name>NADPH</name>
        <dbReference type="ChEBI" id="CHEBI:57783"/>
    </ligand>
</feature>
<comment type="catalytic activity">
    <reaction evidence="14">
        <text>sn-glycerol 3-phosphate + NAD(+) = dihydroxyacetone phosphate + NADH + H(+)</text>
        <dbReference type="Rhea" id="RHEA:11092"/>
        <dbReference type="ChEBI" id="CHEBI:15378"/>
        <dbReference type="ChEBI" id="CHEBI:57540"/>
        <dbReference type="ChEBI" id="CHEBI:57597"/>
        <dbReference type="ChEBI" id="CHEBI:57642"/>
        <dbReference type="ChEBI" id="CHEBI:57945"/>
        <dbReference type="EC" id="1.1.1.94"/>
    </reaction>
</comment>
<dbReference type="InterPro" id="IPR011128">
    <property type="entry name" value="G3P_DH_NAD-dep_N"/>
</dbReference>
<evidence type="ECO:0000259" key="19">
    <source>
        <dbReference type="Pfam" id="PF01210"/>
    </source>
</evidence>
<feature type="binding site" evidence="14">
    <location>
        <position position="277"/>
    </location>
    <ligand>
        <name>NADPH</name>
        <dbReference type="ChEBI" id="CHEBI:57783"/>
    </ligand>
</feature>
<proteinExistence type="inferred from homology"/>
<dbReference type="Proteomes" id="UP000544872">
    <property type="component" value="Unassembled WGS sequence"/>
</dbReference>
<keyword evidence="7 14" id="KW-0443">Lipid metabolism</keyword>
<evidence type="ECO:0000313" key="21">
    <source>
        <dbReference type="EMBL" id="MBB6209797.1"/>
    </source>
</evidence>
<dbReference type="PRINTS" id="PR00077">
    <property type="entry name" value="GPDHDRGNASE"/>
</dbReference>
<dbReference type="Pfam" id="PF01210">
    <property type="entry name" value="NAD_Gly3P_dh_N"/>
    <property type="match status" value="1"/>
</dbReference>
<evidence type="ECO:0000256" key="13">
    <source>
        <dbReference type="ARBA" id="ARBA00080511"/>
    </source>
</evidence>
<sequence length="331" mass="33997">MQRIGVIGAGAWGTALAQTAVRAGRDVVLWARDAAVVDQINRDHLNREYLPGCPLDPALVATPDLAAACEADAVLLVVPAQFLRAVCRDLAPLWRPGSPAVLCSKGIELSSGALMTDVVRAELPAGTPLACLSGPSFAAEVAKGLPTAVTIASDVDGVAEQLVQALGTRTFRPYHSADLIGAETGGAVKNVLAIACGILEGAGLGDNARAALLTRGLAEITRLGIALGGQPQTFMGLSGMGDLMLTATSMQSRNFSLGFALGQGRALAEILAERKAVTEGVATAAAVTALARQRGIDMPLCAAVDALLNHGQALPEVIDGLLTRPFRQEQG</sequence>
<feature type="binding site" evidence="14">
    <location>
        <position position="254"/>
    </location>
    <ligand>
        <name>sn-glycerol 3-phosphate</name>
        <dbReference type="ChEBI" id="CHEBI:57597"/>
    </ligand>
</feature>
<dbReference type="GO" id="GO:0006650">
    <property type="term" value="P:glycerophospholipid metabolic process"/>
    <property type="evidence" value="ECO:0007669"/>
    <property type="project" value="UniProtKB-UniRule"/>
</dbReference>
<feature type="binding site" evidence="14">
    <location>
        <position position="134"/>
    </location>
    <ligand>
        <name>sn-glycerol 3-phosphate</name>
        <dbReference type="ChEBI" id="CHEBI:57597"/>
    </ligand>
</feature>
<feature type="binding site" evidence="14">
    <location>
        <position position="242"/>
    </location>
    <ligand>
        <name>sn-glycerol 3-phosphate</name>
        <dbReference type="ChEBI" id="CHEBI:57597"/>
    </ligand>
</feature>
<dbReference type="GO" id="GO:0046167">
    <property type="term" value="P:glycerol-3-phosphate biosynthetic process"/>
    <property type="evidence" value="ECO:0007669"/>
    <property type="project" value="UniProtKB-UniRule"/>
</dbReference>
<feature type="binding site" evidence="14">
    <location>
        <position position="252"/>
    </location>
    <ligand>
        <name>sn-glycerol 3-phosphate</name>
        <dbReference type="ChEBI" id="CHEBI:57597"/>
    </ligand>
</feature>
<keyword evidence="2 14" id="KW-0444">Lipid biosynthesis</keyword>
<keyword evidence="8 14" id="KW-0594">Phospholipid biosynthesis</keyword>
<dbReference type="SUPFAM" id="SSF51735">
    <property type="entry name" value="NAD(P)-binding Rossmann-fold domains"/>
    <property type="match status" value="1"/>
</dbReference>
<comment type="caution">
    <text evidence="21">The sequence shown here is derived from an EMBL/GenBank/DDBJ whole genome shotgun (WGS) entry which is preliminary data.</text>
</comment>
<evidence type="ECO:0000256" key="7">
    <source>
        <dbReference type="ARBA" id="ARBA00023098"/>
    </source>
</evidence>
<feature type="active site" description="Proton acceptor" evidence="14 15">
    <location>
        <position position="189"/>
    </location>
</feature>
<reference evidence="21 22" key="1">
    <citation type="submission" date="2020-08" db="EMBL/GenBank/DDBJ databases">
        <title>Genomic Encyclopedia of Type Strains, Phase IV (KMG-IV): sequencing the most valuable type-strain genomes for metagenomic binning, comparative biology and taxonomic classification.</title>
        <authorList>
            <person name="Goeker M."/>
        </authorList>
    </citation>
    <scope>NUCLEOTIDE SEQUENCE [LARGE SCALE GENOMIC DNA]</scope>
    <source>
        <strain evidence="21 22">DSM 11590</strain>
    </source>
</reference>
<dbReference type="NCBIfam" id="NF000940">
    <property type="entry name" value="PRK00094.1-2"/>
    <property type="match status" value="1"/>
</dbReference>
<dbReference type="Gene3D" id="3.40.50.720">
    <property type="entry name" value="NAD(P)-binding Rossmann-like Domain"/>
    <property type="match status" value="1"/>
</dbReference>
<keyword evidence="3 14" id="KW-0547">Nucleotide-binding</keyword>
<dbReference type="EMBL" id="JACIIX010000003">
    <property type="protein sequence ID" value="MBB6209797.1"/>
    <property type="molecule type" value="Genomic_DNA"/>
</dbReference>
<dbReference type="InterPro" id="IPR006109">
    <property type="entry name" value="G3P_DH_NAD-dep_C"/>
</dbReference>
<comment type="function">
    <text evidence="14">Catalyzes the reduction of the glycolytic intermediate dihydroxyacetone phosphate (DHAP) to sn-glycerol 3-phosphate (G3P), the key precursor for phospholipid synthesis.</text>
</comment>
<dbReference type="PANTHER" id="PTHR11728">
    <property type="entry name" value="GLYCEROL-3-PHOSPHATE DEHYDROGENASE"/>
    <property type="match status" value="1"/>
</dbReference>
<keyword evidence="22" id="KW-1185">Reference proteome</keyword>
<dbReference type="PANTHER" id="PTHR11728:SF1">
    <property type="entry name" value="GLYCEROL-3-PHOSPHATE DEHYDROGENASE [NAD(+)] 2, CHLOROPLASTIC"/>
    <property type="match status" value="1"/>
</dbReference>
<feature type="binding site" evidence="16">
    <location>
        <begin position="253"/>
        <end position="254"/>
    </location>
    <ligand>
        <name>substrate</name>
    </ligand>
</feature>
<protein>
    <recommendedName>
        <fullName evidence="12 14">Glycerol-3-phosphate dehydrogenase [NAD(P)+]</fullName>
        <ecNumber evidence="11 14">1.1.1.94</ecNumber>
    </recommendedName>
    <alternativeName>
        <fullName evidence="14">NAD(P)(+)-dependent glycerol-3-phosphate dehydrogenase</fullName>
    </alternativeName>
    <alternativeName>
        <fullName evidence="13 14">NAD(P)H-dependent dihydroxyacetone-phosphate reductase</fullName>
    </alternativeName>
</protein>
<evidence type="ECO:0000256" key="8">
    <source>
        <dbReference type="ARBA" id="ARBA00023209"/>
    </source>
</evidence>
<name>A0A7W9ZE26_NOVIT</name>
<accession>A0A7W9ZE26</accession>
<evidence type="ECO:0000256" key="15">
    <source>
        <dbReference type="PIRSR" id="PIRSR000114-1"/>
    </source>
</evidence>
<organism evidence="21 22">
    <name type="scientific">Novispirillum itersonii</name>
    <name type="common">Aquaspirillum itersonii</name>
    <dbReference type="NCBI Taxonomy" id="189"/>
    <lineage>
        <taxon>Bacteria</taxon>
        <taxon>Pseudomonadati</taxon>
        <taxon>Pseudomonadota</taxon>
        <taxon>Alphaproteobacteria</taxon>
        <taxon>Rhodospirillales</taxon>
        <taxon>Novispirillaceae</taxon>
        <taxon>Novispirillum</taxon>
    </lineage>
</organism>
<feature type="binding site" evidence="14">
    <location>
        <position position="105"/>
    </location>
    <ligand>
        <name>NADPH</name>
        <dbReference type="ChEBI" id="CHEBI:57783"/>
    </ligand>
</feature>
<evidence type="ECO:0000313" key="22">
    <source>
        <dbReference type="Proteomes" id="UP000544872"/>
    </source>
</evidence>
<dbReference type="PROSITE" id="PS00957">
    <property type="entry name" value="NAD_G3PDH"/>
    <property type="match status" value="1"/>
</dbReference>
<evidence type="ECO:0000256" key="14">
    <source>
        <dbReference type="HAMAP-Rule" id="MF_00394"/>
    </source>
</evidence>
<feature type="domain" description="Glycerol-3-phosphate dehydrogenase NAD-dependent C-terminal" evidence="20">
    <location>
        <begin position="178"/>
        <end position="318"/>
    </location>
</feature>
<dbReference type="GO" id="GO:0051287">
    <property type="term" value="F:NAD binding"/>
    <property type="evidence" value="ECO:0007669"/>
    <property type="project" value="InterPro"/>
</dbReference>
<evidence type="ECO:0000256" key="11">
    <source>
        <dbReference type="ARBA" id="ARBA00066687"/>
    </source>
</evidence>
<evidence type="ECO:0000256" key="2">
    <source>
        <dbReference type="ARBA" id="ARBA00022516"/>
    </source>
</evidence>
<keyword evidence="5 14" id="KW-0560">Oxidoreductase</keyword>
<feature type="binding site" evidence="14">
    <location>
        <position position="279"/>
    </location>
    <ligand>
        <name>NADPH</name>
        <dbReference type="ChEBI" id="CHEBI:57783"/>
    </ligand>
</feature>
<evidence type="ECO:0000256" key="18">
    <source>
        <dbReference type="RuleBase" id="RU000437"/>
    </source>
</evidence>
<dbReference type="AlphaFoldDB" id="A0A7W9ZE26"/>
<evidence type="ECO:0000256" key="10">
    <source>
        <dbReference type="ARBA" id="ARBA00052716"/>
    </source>
</evidence>
<dbReference type="InterPro" id="IPR013328">
    <property type="entry name" value="6PGD_dom2"/>
</dbReference>
<dbReference type="FunFam" id="3.40.50.720:FF:000019">
    <property type="entry name" value="Glycerol-3-phosphate dehydrogenase [NAD(P)+]"/>
    <property type="match status" value="1"/>
</dbReference>
<dbReference type="InterPro" id="IPR036291">
    <property type="entry name" value="NAD(P)-bd_dom_sf"/>
</dbReference>
<dbReference type="Pfam" id="PF07479">
    <property type="entry name" value="NAD_Gly3P_dh_C"/>
    <property type="match status" value="1"/>
</dbReference>
<feature type="binding site" evidence="17">
    <location>
        <position position="253"/>
    </location>
    <ligand>
        <name>NAD(+)</name>
        <dbReference type="ChEBI" id="CHEBI:57540"/>
    </ligand>
</feature>
<feature type="binding site" evidence="17">
    <location>
        <begin position="8"/>
        <end position="13"/>
    </location>
    <ligand>
        <name>NAD(+)</name>
        <dbReference type="ChEBI" id="CHEBI:57540"/>
    </ligand>
</feature>
<dbReference type="GO" id="GO:0005975">
    <property type="term" value="P:carbohydrate metabolic process"/>
    <property type="evidence" value="ECO:0007669"/>
    <property type="project" value="InterPro"/>
</dbReference>
<evidence type="ECO:0000256" key="17">
    <source>
        <dbReference type="PIRSR" id="PIRSR000114-3"/>
    </source>
</evidence>
<comment type="subcellular location">
    <subcellularLocation>
        <location evidence="14">Cytoplasm</location>
    </subcellularLocation>
</comment>
<evidence type="ECO:0000256" key="1">
    <source>
        <dbReference type="ARBA" id="ARBA00011009"/>
    </source>
</evidence>
<evidence type="ECO:0000256" key="9">
    <source>
        <dbReference type="ARBA" id="ARBA00023264"/>
    </source>
</evidence>
<evidence type="ECO:0000256" key="3">
    <source>
        <dbReference type="ARBA" id="ARBA00022741"/>
    </source>
</evidence>
<feature type="binding site" evidence="14">
    <location>
        <position position="12"/>
    </location>
    <ligand>
        <name>NADPH</name>
        <dbReference type="ChEBI" id="CHEBI:57783"/>
    </ligand>
</feature>
<feature type="binding site" evidence="17">
    <location>
        <position position="82"/>
    </location>
    <ligand>
        <name>NAD(+)</name>
        <dbReference type="ChEBI" id="CHEBI:57540"/>
    </ligand>
</feature>
<comment type="similarity">
    <text evidence="1 14 18">Belongs to the NAD-dependent glycerol-3-phosphate dehydrogenase family.</text>
</comment>
<dbReference type="SUPFAM" id="SSF48179">
    <property type="entry name" value="6-phosphogluconate dehydrogenase C-terminal domain-like"/>
    <property type="match status" value="1"/>
</dbReference>
<feature type="domain" description="Glycerol-3-phosphate dehydrogenase NAD-dependent N-terminal" evidence="19">
    <location>
        <begin position="4"/>
        <end position="154"/>
    </location>
</feature>
<comment type="catalytic activity">
    <reaction evidence="10">
        <text>sn-glycerol 3-phosphate + NADP(+) = dihydroxyacetone phosphate + NADPH + H(+)</text>
        <dbReference type="Rhea" id="RHEA:11096"/>
        <dbReference type="ChEBI" id="CHEBI:15378"/>
        <dbReference type="ChEBI" id="CHEBI:57597"/>
        <dbReference type="ChEBI" id="CHEBI:57642"/>
        <dbReference type="ChEBI" id="CHEBI:57783"/>
        <dbReference type="ChEBI" id="CHEBI:58349"/>
        <dbReference type="EC" id="1.1.1.94"/>
    </reaction>
    <physiologicalReaction direction="right-to-left" evidence="10">
        <dbReference type="Rhea" id="RHEA:11098"/>
    </physiologicalReaction>
</comment>
<evidence type="ECO:0000256" key="6">
    <source>
        <dbReference type="ARBA" id="ARBA00023027"/>
    </source>
</evidence>
<dbReference type="NCBIfam" id="NF000942">
    <property type="entry name" value="PRK00094.1-4"/>
    <property type="match status" value="1"/>
</dbReference>
<dbReference type="PIRSF" id="PIRSF000114">
    <property type="entry name" value="Glycerol-3-P_dh"/>
    <property type="match status" value="1"/>
</dbReference>
<feature type="binding site" evidence="14">
    <location>
        <position position="32"/>
    </location>
    <ligand>
        <name>NADPH</name>
        <dbReference type="ChEBI" id="CHEBI:57783"/>
    </ligand>
</feature>
<keyword evidence="9 14" id="KW-1208">Phospholipid metabolism</keyword>
<dbReference type="GO" id="GO:0008654">
    <property type="term" value="P:phospholipid biosynthetic process"/>
    <property type="evidence" value="ECO:0007669"/>
    <property type="project" value="UniProtKB-KW"/>
</dbReference>
<dbReference type="Gene3D" id="1.10.1040.10">
    <property type="entry name" value="N-(1-d-carboxylethyl)-l-norvaline Dehydrogenase, domain 2"/>
    <property type="match status" value="1"/>
</dbReference>
<feature type="binding site" evidence="16">
    <location>
        <position position="105"/>
    </location>
    <ligand>
        <name>substrate</name>
    </ligand>
</feature>
<evidence type="ECO:0000259" key="20">
    <source>
        <dbReference type="Pfam" id="PF07479"/>
    </source>
</evidence>
<evidence type="ECO:0000256" key="5">
    <source>
        <dbReference type="ARBA" id="ARBA00023002"/>
    </source>
</evidence>
<evidence type="ECO:0000256" key="4">
    <source>
        <dbReference type="ARBA" id="ARBA00022857"/>
    </source>
</evidence>
<dbReference type="FunFam" id="1.10.1040.10:FF:000001">
    <property type="entry name" value="Glycerol-3-phosphate dehydrogenase [NAD(P)+]"/>
    <property type="match status" value="1"/>
</dbReference>
<dbReference type="InterPro" id="IPR008927">
    <property type="entry name" value="6-PGluconate_DH-like_C_sf"/>
</dbReference>
<comment type="pathway">
    <text evidence="14">Membrane lipid metabolism; glycerophospholipid metabolism.</text>
</comment>
<dbReference type="UniPathway" id="UPA00940"/>
<dbReference type="EC" id="1.1.1.94" evidence="11 14"/>
<evidence type="ECO:0000256" key="16">
    <source>
        <dbReference type="PIRSR" id="PIRSR000114-2"/>
    </source>
</evidence>
<dbReference type="GO" id="GO:0005829">
    <property type="term" value="C:cytosol"/>
    <property type="evidence" value="ECO:0007669"/>
    <property type="project" value="TreeGrafter"/>
</dbReference>
<dbReference type="InterPro" id="IPR006168">
    <property type="entry name" value="G3P_DH_NAD-dep"/>
</dbReference>
<keyword evidence="4 14" id="KW-0521">NADP</keyword>
<feature type="binding site" evidence="14">
    <location>
        <position position="105"/>
    </location>
    <ligand>
        <name>sn-glycerol 3-phosphate</name>
        <dbReference type="ChEBI" id="CHEBI:57597"/>
    </ligand>
</feature>